<accession>A0A420HFK1</accession>
<dbReference type="AlphaFoldDB" id="A0A420HFK1"/>
<comment type="caution">
    <text evidence="1">The sequence shown here is derived from an EMBL/GenBank/DDBJ whole genome shotgun (WGS) entry which is preliminary data.</text>
</comment>
<evidence type="ECO:0000313" key="2">
    <source>
        <dbReference type="Proteomes" id="UP000285405"/>
    </source>
</evidence>
<evidence type="ECO:0000313" key="1">
    <source>
        <dbReference type="EMBL" id="RKF56163.1"/>
    </source>
</evidence>
<dbReference type="EMBL" id="MCBR01019888">
    <property type="protein sequence ID" value="RKF56163.1"/>
    <property type="molecule type" value="Genomic_DNA"/>
</dbReference>
<proteinExistence type="predicted"/>
<gene>
    <name evidence="1" type="ORF">GcC1_198011</name>
</gene>
<organism evidence="1 2">
    <name type="scientific">Golovinomyces cichoracearum</name>
    <dbReference type="NCBI Taxonomy" id="62708"/>
    <lineage>
        <taxon>Eukaryota</taxon>
        <taxon>Fungi</taxon>
        <taxon>Dikarya</taxon>
        <taxon>Ascomycota</taxon>
        <taxon>Pezizomycotina</taxon>
        <taxon>Leotiomycetes</taxon>
        <taxon>Erysiphales</taxon>
        <taxon>Erysiphaceae</taxon>
        <taxon>Golovinomyces</taxon>
    </lineage>
</organism>
<sequence length="88" mass="9849">MKKRKTRNRKQIQHVETMKYGAAASNVITEVFSAFQASKKAHVKEPNQLNDTGNGAKTSRGARMYQKYAKQDSKSYAGKSYKASVESC</sequence>
<protein>
    <submittedName>
        <fullName evidence="1">Uncharacterized protein</fullName>
    </submittedName>
</protein>
<reference evidence="1 2" key="1">
    <citation type="journal article" date="2018" name="BMC Genomics">
        <title>Comparative genome analyses reveal sequence features reflecting distinct modes of host-adaptation between dicot and monocot powdery mildew.</title>
        <authorList>
            <person name="Wu Y."/>
            <person name="Ma X."/>
            <person name="Pan Z."/>
            <person name="Kale S.D."/>
            <person name="Song Y."/>
            <person name="King H."/>
            <person name="Zhang Q."/>
            <person name="Presley C."/>
            <person name="Deng X."/>
            <person name="Wei C.I."/>
            <person name="Xiao S."/>
        </authorList>
    </citation>
    <scope>NUCLEOTIDE SEQUENCE [LARGE SCALE GENOMIC DNA]</scope>
    <source>
        <strain evidence="1">UCSC1</strain>
    </source>
</reference>
<dbReference type="Proteomes" id="UP000285405">
    <property type="component" value="Unassembled WGS sequence"/>
</dbReference>
<name>A0A420HFK1_9PEZI</name>